<protein>
    <submittedName>
        <fullName evidence="10">DedA family protein</fullName>
    </submittedName>
</protein>
<dbReference type="PANTHER" id="PTHR30353">
    <property type="entry name" value="INNER MEMBRANE PROTEIN DEDA-RELATED"/>
    <property type="match status" value="1"/>
</dbReference>
<dbReference type="Pfam" id="PF09335">
    <property type="entry name" value="VTT_dom"/>
    <property type="match status" value="1"/>
</dbReference>
<evidence type="ECO:0000259" key="9">
    <source>
        <dbReference type="Pfam" id="PF09335"/>
    </source>
</evidence>
<evidence type="ECO:0000256" key="6">
    <source>
        <dbReference type="ARBA" id="ARBA00023136"/>
    </source>
</evidence>
<accession>A0ABQ5P0C6</accession>
<keyword evidence="11" id="KW-1185">Reference proteome</keyword>
<comment type="similarity">
    <text evidence="2 7">Belongs to the DedA family.</text>
</comment>
<feature type="transmembrane region" description="Helical" evidence="7">
    <location>
        <begin position="56"/>
        <end position="80"/>
    </location>
</feature>
<keyword evidence="5 7" id="KW-1133">Transmembrane helix</keyword>
<dbReference type="InterPro" id="IPR032816">
    <property type="entry name" value="VTT_dom"/>
</dbReference>
<reference evidence="10 11" key="1">
    <citation type="submission" date="2022-10" db="EMBL/GenBank/DDBJ databases">
        <title>Draft genome sequence of Streptomyces sp. YSPA8.</title>
        <authorList>
            <person name="Moriuchi R."/>
            <person name="Dohra H."/>
            <person name="Yamamura H."/>
            <person name="Kodani S."/>
        </authorList>
    </citation>
    <scope>NUCLEOTIDE SEQUENCE [LARGE SCALE GENOMIC DNA]</scope>
    <source>
        <strain evidence="10 11">YSPA8</strain>
    </source>
</reference>
<evidence type="ECO:0000256" key="8">
    <source>
        <dbReference type="SAM" id="MobiDB-lite"/>
    </source>
</evidence>
<dbReference type="RefSeq" id="WP_323448088.1">
    <property type="nucleotide sequence ID" value="NZ_BSBI01000006.1"/>
</dbReference>
<dbReference type="Proteomes" id="UP001291653">
    <property type="component" value="Unassembled WGS sequence"/>
</dbReference>
<dbReference type="PANTHER" id="PTHR30353:SF0">
    <property type="entry name" value="TRANSMEMBRANE PROTEIN"/>
    <property type="match status" value="1"/>
</dbReference>
<name>A0ABQ5P0C6_9ACTN</name>
<keyword evidence="6 7" id="KW-0472">Membrane</keyword>
<feature type="region of interest" description="Disordered" evidence="8">
    <location>
        <begin position="215"/>
        <end position="247"/>
    </location>
</feature>
<evidence type="ECO:0000256" key="7">
    <source>
        <dbReference type="RuleBase" id="RU367016"/>
    </source>
</evidence>
<feature type="domain" description="VTT" evidence="9">
    <location>
        <begin position="45"/>
        <end position="172"/>
    </location>
</feature>
<keyword evidence="3 7" id="KW-1003">Cell membrane</keyword>
<dbReference type="EMBL" id="BSBI01000006">
    <property type="protein sequence ID" value="GLF96059.1"/>
    <property type="molecule type" value="Genomic_DNA"/>
</dbReference>
<evidence type="ECO:0000256" key="3">
    <source>
        <dbReference type="ARBA" id="ARBA00022475"/>
    </source>
</evidence>
<dbReference type="InterPro" id="IPR032818">
    <property type="entry name" value="DedA-like"/>
</dbReference>
<comment type="caution">
    <text evidence="10">The sequence shown here is derived from an EMBL/GenBank/DDBJ whole genome shotgun (WGS) entry which is preliminary data.</text>
</comment>
<proteinExistence type="inferred from homology"/>
<evidence type="ECO:0000256" key="2">
    <source>
        <dbReference type="ARBA" id="ARBA00010792"/>
    </source>
</evidence>
<evidence type="ECO:0000256" key="5">
    <source>
        <dbReference type="ARBA" id="ARBA00022989"/>
    </source>
</evidence>
<comment type="subcellular location">
    <subcellularLocation>
        <location evidence="1 7">Cell membrane</location>
        <topology evidence="1 7">Multi-pass membrane protein</topology>
    </subcellularLocation>
</comment>
<evidence type="ECO:0000313" key="11">
    <source>
        <dbReference type="Proteomes" id="UP001291653"/>
    </source>
</evidence>
<organism evidence="10 11">
    <name type="scientific">Streptomyces yaizuensis</name>
    <dbReference type="NCBI Taxonomy" id="2989713"/>
    <lineage>
        <taxon>Bacteria</taxon>
        <taxon>Bacillati</taxon>
        <taxon>Actinomycetota</taxon>
        <taxon>Actinomycetes</taxon>
        <taxon>Kitasatosporales</taxon>
        <taxon>Streptomycetaceae</taxon>
        <taxon>Streptomyces</taxon>
    </lineage>
</organism>
<feature type="transmembrane region" description="Helical" evidence="7">
    <location>
        <begin position="24"/>
        <end position="44"/>
    </location>
</feature>
<gene>
    <name evidence="10" type="ORF">SYYSPA8_17200</name>
</gene>
<feature type="compositionally biased region" description="Gly residues" evidence="8">
    <location>
        <begin position="228"/>
        <end position="240"/>
    </location>
</feature>
<evidence type="ECO:0000313" key="10">
    <source>
        <dbReference type="EMBL" id="GLF96059.1"/>
    </source>
</evidence>
<evidence type="ECO:0000256" key="4">
    <source>
        <dbReference type="ARBA" id="ARBA00022692"/>
    </source>
</evidence>
<sequence length="247" mass="25812">MTTLAALALGPAWLDPDQLIGAFGLVGVLVIVYAESGLLVGFFLPGDSLLFTTGLLVASGRLGGVPLWAVCALIVLAAVAGDQTGYLFGRKVGPALFTRPDSRLFRRENVERAHGFFAAYGRKSLVLARFVPVVRTFVPVIAGVSRMEYRTFVVFNVVGGVLWGAGVTLLGAALGRIGFVHRHIEALLVLIVVVSVLPIAVELLRARARRARRAGGTEGVPGSEAAGPLGGAARLGGGGARHPEEEP</sequence>
<feature type="transmembrane region" description="Helical" evidence="7">
    <location>
        <begin position="152"/>
        <end position="174"/>
    </location>
</feature>
<evidence type="ECO:0000256" key="1">
    <source>
        <dbReference type="ARBA" id="ARBA00004651"/>
    </source>
</evidence>
<keyword evidence="4 7" id="KW-0812">Transmembrane</keyword>
<feature type="transmembrane region" description="Helical" evidence="7">
    <location>
        <begin position="186"/>
        <end position="204"/>
    </location>
</feature>